<gene>
    <name evidence="2" type="primary">CACNA1H</name>
    <name evidence="2" type="ORF">SNAT2548_LOCUS17557</name>
</gene>
<keyword evidence="3" id="KW-1185">Reference proteome</keyword>
<reference evidence="2" key="1">
    <citation type="submission" date="2021-02" db="EMBL/GenBank/DDBJ databases">
        <authorList>
            <person name="Dougan E. K."/>
            <person name="Rhodes N."/>
            <person name="Thang M."/>
            <person name="Chan C."/>
        </authorList>
    </citation>
    <scope>NUCLEOTIDE SEQUENCE</scope>
</reference>
<dbReference type="EMBL" id="CAJNDS010002115">
    <property type="protein sequence ID" value="CAE7335659.1"/>
    <property type="molecule type" value="Genomic_DNA"/>
</dbReference>
<evidence type="ECO:0000313" key="3">
    <source>
        <dbReference type="Proteomes" id="UP000604046"/>
    </source>
</evidence>
<organism evidence="2 3">
    <name type="scientific">Symbiodinium natans</name>
    <dbReference type="NCBI Taxonomy" id="878477"/>
    <lineage>
        <taxon>Eukaryota</taxon>
        <taxon>Sar</taxon>
        <taxon>Alveolata</taxon>
        <taxon>Dinophyceae</taxon>
        <taxon>Suessiales</taxon>
        <taxon>Symbiodiniaceae</taxon>
        <taxon>Symbiodinium</taxon>
    </lineage>
</organism>
<evidence type="ECO:0000313" key="2">
    <source>
        <dbReference type="EMBL" id="CAE7335659.1"/>
    </source>
</evidence>
<dbReference type="AlphaFoldDB" id="A0A812NX83"/>
<proteinExistence type="predicted"/>
<accession>A0A812NX83</accession>
<feature type="region of interest" description="Disordered" evidence="1">
    <location>
        <begin position="151"/>
        <end position="182"/>
    </location>
</feature>
<evidence type="ECO:0000256" key="1">
    <source>
        <dbReference type="SAM" id="MobiDB-lite"/>
    </source>
</evidence>
<dbReference type="Proteomes" id="UP000604046">
    <property type="component" value="Unassembled WGS sequence"/>
</dbReference>
<name>A0A812NX83_9DINO</name>
<sequence>MVERFETLHRVRQSKPTTPEERTGCFGKRCCDESRDESSFEFIGWLWVAACERDALGTLRDGADIGSFQFSVCCLFLGQAQETVIMEGMVPAVLEEPQVFFDGDRPSSSKPSPLEDPFRALVEELVLMHKKDLRTLQGQLDTLLAEKVGRVDSKQPSLPSQDGADPVVGFISSGPPRRRNDGLWIRGSFEGS</sequence>
<comment type="caution">
    <text evidence="2">The sequence shown here is derived from an EMBL/GenBank/DDBJ whole genome shotgun (WGS) entry which is preliminary data.</text>
</comment>
<protein>
    <submittedName>
        <fullName evidence="2">CACNA1H protein</fullName>
    </submittedName>
</protein>